<dbReference type="InterPro" id="IPR027417">
    <property type="entry name" value="P-loop_NTPase"/>
</dbReference>
<keyword evidence="1" id="KW-0378">Hydrolase</keyword>
<accession>B8LCJ4</accession>
<dbReference type="InterPro" id="IPR013689">
    <property type="entry name" value="RNA_helicase_ATP-dep_HrpB_C"/>
</dbReference>
<dbReference type="InterPro" id="IPR010225">
    <property type="entry name" value="HrpB"/>
</dbReference>
<dbReference type="CDD" id="cd17990">
    <property type="entry name" value="DEXHc_HrpB"/>
    <property type="match status" value="1"/>
</dbReference>
<proteinExistence type="predicted"/>
<dbReference type="Gene3D" id="3.40.50.300">
    <property type="entry name" value="P-loop containing nucleotide triphosphate hydrolases"/>
    <property type="match status" value="2"/>
</dbReference>
<dbReference type="InterPro" id="IPR014001">
    <property type="entry name" value="Helicase_ATP-bd"/>
</dbReference>
<dbReference type="GO" id="GO:0004386">
    <property type="term" value="F:helicase activity"/>
    <property type="evidence" value="ECO:0007669"/>
    <property type="project" value="UniProtKB-KW"/>
</dbReference>
<sequence length="849" mass="92359">MQEGGEQGIGMLFAMLRYDELTTPLVQRSTSGAWAHFNVGKRATFRRSVGYSFPALVSRRQSASATSCVYPIGINPRNIDITLSNGLHLSRSLNLFDEINANDIQDLPIYNILDSIRSSVNEKPNLLLEAAPGAGKTTVVPLLVSSLESVDGKVIVVEPRRVATRSAAQRMSTLINQSPGGSVGYAIRGESKQSVSTRVMVMTDGVLLNMLREDQELNVYTAVILDEFHERGVGFDTALALLREVQMNYRPDLKLIVMSATLLGETNDTGGDELSEESAGAKLLRVLGGQENCNVLRSEGRQYPITIQHSQRSSPLHGSLLNDSKLLIKTMADAIEEGLLKAPNKGDVLAFLPGAKEIRKVVQELESRIRDVDVCPLYGAMPKPDQDRAIYKDDRGRRRIIDSAIQRAGRADQMLIDLEALEQYKVTNTRTRGYKITSHGKQLVRLATHPRFATSIIKAREDRASFVAALTVTALLDEELGGRQIESNLSLCVRDILRAGPDSFIGKQLIKYASKIGDDAKSAVMDAMDGKVNALEVSNSVGRALLPGFIDLIAQYKGDASYGGSSYMLSLGQSARLDGKQNEGDYVIVVDTSSGDDGKTRIRAYSPIDMNELKKVSMEKSEVYAVATKGYEVRARKVTKVGSLVIASSPLPSPSPDEVVDVLLDALSSIGGLPALLPMQSKKDVAEIVSLRNRVALARKHSNEDWPSCFVCLETNDDDIATSLLQPWLAAAGSLKGLDLNTILRSQLSSDQLSKLERDFPTTIVAPDGSSIPITYHSNIPPTASAKLQQFFGATESPCVGAGDAVPLSLELLSPSGKLLATTIDLPFFWRETYPSVRAEMRVSMVCNE</sequence>
<dbReference type="PANTHER" id="PTHR43519:SF1">
    <property type="entry name" value="ATP-DEPENDENT RNA HELICASE HRPB"/>
    <property type="match status" value="1"/>
</dbReference>
<dbReference type="Proteomes" id="UP000001449">
    <property type="component" value="Chromosome 16"/>
</dbReference>
<dbReference type="GO" id="GO:0005524">
    <property type="term" value="F:ATP binding"/>
    <property type="evidence" value="ECO:0007669"/>
    <property type="project" value="InterPro"/>
</dbReference>
<name>B8LCJ4_THAPS</name>
<dbReference type="AlphaFoldDB" id="B8LCJ4"/>
<dbReference type="PaxDb" id="35128-Thaps10402"/>
<dbReference type="HOGENOM" id="CLU_001832_5_6_1"/>
<dbReference type="InterPro" id="IPR011545">
    <property type="entry name" value="DEAD/DEAH_box_helicase_dom"/>
</dbReference>
<protein>
    <recommendedName>
        <fullName evidence="3">Helicase ATP-binding domain-containing protein</fullName>
    </recommendedName>
</protein>
<dbReference type="EMBL" id="DS999417">
    <property type="protein sequence ID" value="EED86909.1"/>
    <property type="molecule type" value="Genomic_DNA"/>
</dbReference>
<evidence type="ECO:0000256" key="2">
    <source>
        <dbReference type="ARBA" id="ARBA00022806"/>
    </source>
</evidence>
<dbReference type="PROSITE" id="PS51192">
    <property type="entry name" value="HELICASE_ATP_BIND_1"/>
    <property type="match status" value="1"/>
</dbReference>
<reference evidence="4 5" key="2">
    <citation type="journal article" date="2008" name="Nature">
        <title>The Phaeodactylum genome reveals the evolutionary history of diatom genomes.</title>
        <authorList>
            <person name="Bowler C."/>
            <person name="Allen A.E."/>
            <person name="Badger J.H."/>
            <person name="Grimwood J."/>
            <person name="Jabbari K."/>
            <person name="Kuo A."/>
            <person name="Maheswari U."/>
            <person name="Martens C."/>
            <person name="Maumus F."/>
            <person name="Otillar R.P."/>
            <person name="Rayko E."/>
            <person name="Salamov A."/>
            <person name="Vandepoele K."/>
            <person name="Beszteri B."/>
            <person name="Gruber A."/>
            <person name="Heijde M."/>
            <person name="Katinka M."/>
            <person name="Mock T."/>
            <person name="Valentin K."/>
            <person name="Verret F."/>
            <person name="Berges J.A."/>
            <person name="Brownlee C."/>
            <person name="Cadoret J.P."/>
            <person name="Chiovitti A."/>
            <person name="Choi C.J."/>
            <person name="Coesel S."/>
            <person name="De Martino A."/>
            <person name="Detter J.C."/>
            <person name="Durkin C."/>
            <person name="Falciatore A."/>
            <person name="Fournet J."/>
            <person name="Haruta M."/>
            <person name="Huysman M.J."/>
            <person name="Jenkins B.D."/>
            <person name="Jiroutova K."/>
            <person name="Jorgensen R.E."/>
            <person name="Joubert Y."/>
            <person name="Kaplan A."/>
            <person name="Kroger N."/>
            <person name="Kroth P.G."/>
            <person name="La Roche J."/>
            <person name="Lindquist E."/>
            <person name="Lommer M."/>
            <person name="Martin-Jezequel V."/>
            <person name="Lopez P.J."/>
            <person name="Lucas S."/>
            <person name="Mangogna M."/>
            <person name="McGinnis K."/>
            <person name="Medlin L.K."/>
            <person name="Montsant A."/>
            <person name="Oudot-Le Secq M.P."/>
            <person name="Napoli C."/>
            <person name="Obornik M."/>
            <person name="Parker M.S."/>
            <person name="Petit J.L."/>
            <person name="Porcel B.M."/>
            <person name="Poulsen N."/>
            <person name="Robison M."/>
            <person name="Rychlewski L."/>
            <person name="Rynearson T.A."/>
            <person name="Schmutz J."/>
            <person name="Shapiro H."/>
            <person name="Siaut M."/>
            <person name="Stanley M."/>
            <person name="Sussman M.R."/>
            <person name="Taylor A.R."/>
            <person name="Vardi A."/>
            <person name="von Dassow P."/>
            <person name="Vyverman W."/>
            <person name="Willis A."/>
            <person name="Wyrwicz L.S."/>
            <person name="Rokhsar D.S."/>
            <person name="Weissenbach J."/>
            <person name="Armbrust E.V."/>
            <person name="Green B.R."/>
            <person name="Van de Peer Y."/>
            <person name="Grigoriev I.V."/>
        </authorList>
    </citation>
    <scope>NUCLEOTIDE SEQUENCE [LARGE SCALE GENOMIC DNA]</scope>
    <source>
        <strain evidence="4 5">CCMP1335</strain>
    </source>
</reference>
<dbReference type="eggNOG" id="KOG0922">
    <property type="taxonomic scope" value="Eukaryota"/>
</dbReference>
<dbReference type="SUPFAM" id="SSF52540">
    <property type="entry name" value="P-loop containing nucleoside triphosphate hydrolases"/>
    <property type="match status" value="1"/>
</dbReference>
<evidence type="ECO:0000313" key="4">
    <source>
        <dbReference type="EMBL" id="EED86909.1"/>
    </source>
</evidence>
<dbReference type="Pfam" id="PF08482">
    <property type="entry name" value="HrpB_C"/>
    <property type="match status" value="1"/>
</dbReference>
<dbReference type="Pfam" id="PF00270">
    <property type="entry name" value="DEAD"/>
    <property type="match status" value="1"/>
</dbReference>
<dbReference type="InParanoid" id="B8LCJ4"/>
<dbReference type="KEGG" id="tps:THAPSDRAFT_10402"/>
<evidence type="ECO:0000256" key="1">
    <source>
        <dbReference type="ARBA" id="ARBA00022801"/>
    </source>
</evidence>
<dbReference type="SMART" id="SM00487">
    <property type="entry name" value="DEXDc"/>
    <property type="match status" value="1"/>
</dbReference>
<dbReference type="PIRSF" id="PIRSF005496">
    <property type="entry name" value="ATP_hel_hrpB"/>
    <property type="match status" value="1"/>
</dbReference>
<keyword evidence="2" id="KW-0547">Nucleotide-binding</keyword>
<reference evidence="4 5" key="1">
    <citation type="journal article" date="2004" name="Science">
        <title>The genome of the diatom Thalassiosira pseudonana: ecology, evolution, and metabolism.</title>
        <authorList>
            <person name="Armbrust E.V."/>
            <person name="Berges J.A."/>
            <person name="Bowler C."/>
            <person name="Green B.R."/>
            <person name="Martinez D."/>
            <person name="Putnam N.H."/>
            <person name="Zhou S."/>
            <person name="Allen A.E."/>
            <person name="Apt K.E."/>
            <person name="Bechner M."/>
            <person name="Brzezinski M.A."/>
            <person name="Chaal B.K."/>
            <person name="Chiovitti A."/>
            <person name="Davis A.K."/>
            <person name="Demarest M.S."/>
            <person name="Detter J.C."/>
            <person name="Glavina T."/>
            <person name="Goodstein D."/>
            <person name="Hadi M.Z."/>
            <person name="Hellsten U."/>
            <person name="Hildebrand M."/>
            <person name="Jenkins B.D."/>
            <person name="Jurka J."/>
            <person name="Kapitonov V.V."/>
            <person name="Kroger N."/>
            <person name="Lau W.W."/>
            <person name="Lane T.W."/>
            <person name="Larimer F.W."/>
            <person name="Lippmeier J.C."/>
            <person name="Lucas S."/>
            <person name="Medina M."/>
            <person name="Montsant A."/>
            <person name="Obornik M."/>
            <person name="Parker M.S."/>
            <person name="Palenik B."/>
            <person name="Pazour G.J."/>
            <person name="Richardson P.M."/>
            <person name="Rynearson T.A."/>
            <person name="Saito M.A."/>
            <person name="Schwartz D.C."/>
            <person name="Thamatrakoln K."/>
            <person name="Valentin K."/>
            <person name="Vardi A."/>
            <person name="Wilkerson F.P."/>
            <person name="Rokhsar D.S."/>
        </authorList>
    </citation>
    <scope>NUCLEOTIDE SEQUENCE [LARGE SCALE GENOMIC DNA]</scope>
    <source>
        <strain evidence="4 5">CCMP1335</strain>
    </source>
</reference>
<keyword evidence="2" id="KW-0067">ATP-binding</keyword>
<keyword evidence="2" id="KW-0347">Helicase</keyword>
<dbReference type="RefSeq" id="XP_002296708.1">
    <property type="nucleotide sequence ID" value="XM_002296672.1"/>
</dbReference>
<evidence type="ECO:0000259" key="3">
    <source>
        <dbReference type="PROSITE" id="PS51192"/>
    </source>
</evidence>
<dbReference type="OMA" id="VCYRLWD"/>
<dbReference type="InterPro" id="IPR049614">
    <property type="entry name" value="HrpB_DEXH"/>
</dbReference>
<organism evidence="4 5">
    <name type="scientific">Thalassiosira pseudonana</name>
    <name type="common">Marine diatom</name>
    <name type="synonym">Cyclotella nana</name>
    <dbReference type="NCBI Taxonomy" id="35128"/>
    <lineage>
        <taxon>Eukaryota</taxon>
        <taxon>Sar</taxon>
        <taxon>Stramenopiles</taxon>
        <taxon>Ochrophyta</taxon>
        <taxon>Bacillariophyta</taxon>
        <taxon>Coscinodiscophyceae</taxon>
        <taxon>Thalassiosirophycidae</taxon>
        <taxon>Thalassiosirales</taxon>
        <taxon>Thalassiosiraceae</taxon>
        <taxon>Thalassiosira</taxon>
    </lineage>
</organism>
<evidence type="ECO:0000313" key="5">
    <source>
        <dbReference type="Proteomes" id="UP000001449"/>
    </source>
</evidence>
<dbReference type="STRING" id="35128.B8LCJ4"/>
<gene>
    <name evidence="4" type="ORF">THAPSDRAFT_10402</name>
</gene>
<feature type="domain" description="Helicase ATP-binding" evidence="3">
    <location>
        <begin position="117"/>
        <end position="280"/>
    </location>
</feature>
<dbReference type="GeneID" id="7449996"/>
<keyword evidence="5" id="KW-1185">Reference proteome</keyword>
<dbReference type="PANTHER" id="PTHR43519">
    <property type="entry name" value="ATP-DEPENDENT RNA HELICASE HRPB"/>
    <property type="match status" value="1"/>
</dbReference>
<dbReference type="GO" id="GO:0003727">
    <property type="term" value="F:single-stranded RNA binding"/>
    <property type="evidence" value="ECO:0000318"/>
    <property type="project" value="GO_Central"/>
</dbReference>
<dbReference type="GO" id="GO:0017111">
    <property type="term" value="F:ribonucleoside triphosphate phosphatase activity"/>
    <property type="evidence" value="ECO:0000318"/>
    <property type="project" value="GO_Central"/>
</dbReference>